<reference evidence="1" key="1">
    <citation type="journal article" date="2021" name="Sci. Rep.">
        <title>Diploid genomic architecture of Nitzschia inconspicua, an elite biomass production diatom.</title>
        <authorList>
            <person name="Oliver A."/>
            <person name="Podell S."/>
            <person name="Pinowska A."/>
            <person name="Traller J.C."/>
            <person name="Smith S.R."/>
            <person name="McClure R."/>
            <person name="Beliaev A."/>
            <person name="Bohutskyi P."/>
            <person name="Hill E.A."/>
            <person name="Rabines A."/>
            <person name="Zheng H."/>
            <person name="Allen L.Z."/>
            <person name="Kuo A."/>
            <person name="Grigoriev I.V."/>
            <person name="Allen A.E."/>
            <person name="Hazlebeck D."/>
            <person name="Allen E.E."/>
        </authorList>
    </citation>
    <scope>NUCLEOTIDE SEQUENCE</scope>
    <source>
        <strain evidence="1">Hildebrandi</strain>
    </source>
</reference>
<dbReference type="AlphaFoldDB" id="A0A9K3KHA5"/>
<evidence type="ECO:0000313" key="2">
    <source>
        <dbReference type="Proteomes" id="UP000693970"/>
    </source>
</evidence>
<dbReference type="OrthoDB" id="49018at2759"/>
<evidence type="ECO:0000313" key="1">
    <source>
        <dbReference type="EMBL" id="KAG7342948.1"/>
    </source>
</evidence>
<protein>
    <submittedName>
        <fullName evidence="1">Uncharacterized protein</fullName>
    </submittedName>
</protein>
<accession>A0A9K3KHA5</accession>
<name>A0A9K3KHA5_9STRA</name>
<comment type="caution">
    <text evidence="1">The sequence shown here is derived from an EMBL/GenBank/DDBJ whole genome shotgun (WGS) entry which is preliminary data.</text>
</comment>
<gene>
    <name evidence="1" type="ORF">IV203_020893</name>
</gene>
<proteinExistence type="predicted"/>
<reference evidence="1" key="2">
    <citation type="submission" date="2021-04" db="EMBL/GenBank/DDBJ databases">
        <authorList>
            <person name="Podell S."/>
        </authorList>
    </citation>
    <scope>NUCLEOTIDE SEQUENCE</scope>
    <source>
        <strain evidence="1">Hildebrandi</strain>
    </source>
</reference>
<organism evidence="1 2">
    <name type="scientific">Nitzschia inconspicua</name>
    <dbReference type="NCBI Taxonomy" id="303405"/>
    <lineage>
        <taxon>Eukaryota</taxon>
        <taxon>Sar</taxon>
        <taxon>Stramenopiles</taxon>
        <taxon>Ochrophyta</taxon>
        <taxon>Bacillariophyta</taxon>
        <taxon>Bacillariophyceae</taxon>
        <taxon>Bacillariophycidae</taxon>
        <taxon>Bacillariales</taxon>
        <taxon>Bacillariaceae</taxon>
        <taxon>Nitzschia</taxon>
    </lineage>
</organism>
<dbReference type="EMBL" id="JAGRRH010000024">
    <property type="protein sequence ID" value="KAG7342948.1"/>
    <property type="molecule type" value="Genomic_DNA"/>
</dbReference>
<dbReference type="Proteomes" id="UP000693970">
    <property type="component" value="Unassembled WGS sequence"/>
</dbReference>
<keyword evidence="2" id="KW-1185">Reference proteome</keyword>
<sequence>MWYSQRLEVPYSEFASNMATNLNGVGAAMFYRDKYRSSSAFLWEGNLGSGNMGPRCPDVQYWGQCIKRIPQRYHLPTPTSRPNDESPAVQTAYPTAIPSTNANLPSQRRRIHCNSMTTLTFAFPHKALTPIAGKPTAAAIKTLTREIYANAKSVASRRGGGTNGHLALVMSEDAYLLRAGQAFDVPPMPGDPPMPPAGATNAQISAADRAYDQAVIAFDTYEAVQNALRQQLLDAVEPTFYETLRDDEFGYADVTPLAILAHLTTNYGTIKQQDLEDNRDKLKAAWNPDDDITTVWTRIRNCIQFATGTTAPISEETAMLLTLESFTQSGVLAPYINEWNRKPTADQTYTNFREHFTKANDQRLREVTTKQAGFHSANSTICHPTGSTSTASTLTAYSAVTIDTGGTMYYCWTHGLSTRSDHTSATCKKPRDGHDITATAFNRKGGCNRINTSRYNKET</sequence>